<dbReference type="PANTHER" id="PTHR21373:SF0">
    <property type="entry name" value="N-ALPHA-ACETYLTRANSFERASE 35, NATC AUXILIARY SUBUNIT"/>
    <property type="match status" value="1"/>
</dbReference>
<evidence type="ECO:0000313" key="8">
    <source>
        <dbReference type="Proteomes" id="UP001217918"/>
    </source>
</evidence>
<accession>A0AAD9I5U3</accession>
<organism evidence="7 8">
    <name type="scientific">Phyllachora maydis</name>
    <dbReference type="NCBI Taxonomy" id="1825666"/>
    <lineage>
        <taxon>Eukaryota</taxon>
        <taxon>Fungi</taxon>
        <taxon>Dikarya</taxon>
        <taxon>Ascomycota</taxon>
        <taxon>Pezizomycotina</taxon>
        <taxon>Sordariomycetes</taxon>
        <taxon>Sordariomycetidae</taxon>
        <taxon>Phyllachorales</taxon>
        <taxon>Phyllachoraceae</taxon>
        <taxon>Phyllachora</taxon>
    </lineage>
</organism>
<evidence type="ECO:0000256" key="1">
    <source>
        <dbReference type="ARBA" id="ARBA00004496"/>
    </source>
</evidence>
<dbReference type="AlphaFoldDB" id="A0AAD9I5U3"/>
<dbReference type="Pfam" id="PF25789">
    <property type="entry name" value="TPR_NAA35"/>
    <property type="match status" value="1"/>
</dbReference>
<keyword evidence="8" id="KW-1185">Reference proteome</keyword>
<gene>
    <name evidence="7" type="ORF">P8C59_006000</name>
</gene>
<keyword evidence="3" id="KW-0963">Cytoplasm</keyword>
<dbReference type="GO" id="GO:0031417">
    <property type="term" value="C:NatC complex"/>
    <property type="evidence" value="ECO:0007669"/>
    <property type="project" value="InterPro"/>
</dbReference>
<evidence type="ECO:0000259" key="6">
    <source>
        <dbReference type="Pfam" id="PF25789"/>
    </source>
</evidence>
<dbReference type="InterPro" id="IPR057983">
    <property type="entry name" value="NAA35-like_N"/>
</dbReference>
<evidence type="ECO:0000256" key="4">
    <source>
        <dbReference type="SAM" id="MobiDB-lite"/>
    </source>
</evidence>
<feature type="region of interest" description="Disordered" evidence="4">
    <location>
        <begin position="1"/>
        <end position="46"/>
    </location>
</feature>
<evidence type="ECO:0000256" key="3">
    <source>
        <dbReference type="ARBA" id="ARBA00022490"/>
    </source>
</evidence>
<comment type="subcellular location">
    <subcellularLocation>
        <location evidence="1">Cytoplasm</location>
    </subcellularLocation>
</comment>
<feature type="domain" description="NAA35-like TPR repeats" evidence="6">
    <location>
        <begin position="354"/>
        <end position="767"/>
    </location>
</feature>
<evidence type="ECO:0000313" key="7">
    <source>
        <dbReference type="EMBL" id="KAK2071591.1"/>
    </source>
</evidence>
<comment type="caution">
    <text evidence="7">The sequence shown here is derived from an EMBL/GenBank/DDBJ whole genome shotgun (WGS) entry which is preliminary data.</text>
</comment>
<dbReference type="Pfam" id="PF04112">
    <property type="entry name" value="Mak10"/>
    <property type="match status" value="1"/>
</dbReference>
<dbReference type="InterPro" id="IPR007244">
    <property type="entry name" value="Naa35_N"/>
</dbReference>
<evidence type="ECO:0000256" key="2">
    <source>
        <dbReference type="ARBA" id="ARBA00006289"/>
    </source>
</evidence>
<dbReference type="PANTHER" id="PTHR21373">
    <property type="entry name" value="GLUCOSE REPRESSIBLE PROTEIN MAK10"/>
    <property type="match status" value="1"/>
</dbReference>
<feature type="compositionally biased region" description="Low complexity" evidence="4">
    <location>
        <begin position="1"/>
        <end position="10"/>
    </location>
</feature>
<evidence type="ECO:0000259" key="5">
    <source>
        <dbReference type="Pfam" id="PF04112"/>
    </source>
</evidence>
<dbReference type="Proteomes" id="UP001217918">
    <property type="component" value="Unassembled WGS sequence"/>
</dbReference>
<name>A0AAD9I5U3_9PEZI</name>
<reference evidence="7" key="1">
    <citation type="journal article" date="2023" name="Mol. Plant Microbe Interact.">
        <title>Elucidating the Obligate Nature and Biological Capacity of an Invasive Fungal Corn Pathogen.</title>
        <authorList>
            <person name="MacCready J.S."/>
            <person name="Roggenkamp E.M."/>
            <person name="Gdanetz K."/>
            <person name="Chilvers M.I."/>
        </authorList>
    </citation>
    <scope>NUCLEOTIDE SEQUENCE</scope>
    <source>
        <strain evidence="7">PM02</strain>
    </source>
</reference>
<protein>
    <submittedName>
        <fullName evidence="7">Uncharacterized protein</fullName>
    </submittedName>
</protein>
<comment type="similarity">
    <text evidence="2">Belongs to the MAK10 family.</text>
</comment>
<proteinExistence type="inferred from homology"/>
<sequence>MQQQQQQQQQQPPPPPPPQDKEMMDASGGQLPAWIGHNEMPPPPPPPVFSSAGIVATDITQEFASAVRALKPGELIKDPHFTLFESVGALEIMDPKMDSGHLAPGESLDEEYDVTRPLLPVEVIGIIDQLLCLEMAWHQGYPLSQTLLTSVYVEAILVPEPKTLEQAHFIRTDPGASCKDALHNILRAYCVGLLHTCWHVNECIKNELYQEEEDFVTNTYNRSLLGDMDMYDVREILVAARKMGRDLRDSISIDLVRALDCRLELRTAMLRALELAELRANPESLKLPWKQATYVWENVNQSHGLGKPVPEAFSTKLQRRLASTLPPRPIVQLSFEETYINFRGLLEDAIEVNNVLRYTDSQSLLNFILGFHAKKPQPLVFVRCLGQSLLFKDMMVLGQFSVRDIIDDDLSILLLPCSPLLDRRNDDVEHPNDPRCALAQQMEQFRQRVAGSYLDLLRSLCQNRCRLRRILCHSIKEWEMLYLELDSIDGLLQLQLDEEPLPPTAIPGFLAEDGLQYSMPLQSWAYSYKLRLMEWVVQLGFELELYLPDELASMYWWLSYLAQCRFRFTSKNRAMISHSRDETRAAQQGQVHHTVEAQYTRALSHNRLSTLDACLVRDLAEAVSLVFVVLARLQLVRAPARPYGGDDLRYAVRMRPWTTVGLPEVPAAAELAALTDRPAVATPDLLRRAEQALAGARETLEALGRMGEREAFHAAGGYARWRAGVLDCQRSAIAAGLAVSMLRKHADDAGALRVEMPRPEGRYHEWWIVPKVTEKKAEETEA</sequence>
<dbReference type="EMBL" id="JAQQPM010000005">
    <property type="protein sequence ID" value="KAK2071591.1"/>
    <property type="molecule type" value="Genomic_DNA"/>
</dbReference>
<feature type="domain" description="NAA35-like N-terminal" evidence="5">
    <location>
        <begin position="72"/>
        <end position="233"/>
    </location>
</feature>
<dbReference type="InterPro" id="IPR057982">
    <property type="entry name" value="TPR_NAA35"/>
</dbReference>